<protein>
    <submittedName>
        <fullName evidence="2">Uncharacterized protein</fullName>
    </submittedName>
</protein>
<reference evidence="2 3" key="1">
    <citation type="submission" date="2018-10" db="EMBL/GenBank/DDBJ databases">
        <title>Fifty Aureobasidium pullulans genomes reveal a recombining polyextremotolerant generalist.</title>
        <authorList>
            <person name="Gostincar C."/>
            <person name="Turk M."/>
            <person name="Zajc J."/>
            <person name="Gunde-Cimerman N."/>
        </authorList>
    </citation>
    <scope>NUCLEOTIDE SEQUENCE [LARGE SCALE GENOMIC DNA]</scope>
    <source>
        <strain evidence="2 3">EXF-6604</strain>
    </source>
</reference>
<dbReference type="AlphaFoldDB" id="A0A4S9L9V9"/>
<dbReference type="Proteomes" id="UP000306584">
    <property type="component" value="Unassembled WGS sequence"/>
</dbReference>
<evidence type="ECO:0000313" key="2">
    <source>
        <dbReference type="EMBL" id="THY25828.1"/>
    </source>
</evidence>
<accession>A0A4S9L9V9</accession>
<organism evidence="2 3">
    <name type="scientific">Aureobasidium pullulans</name>
    <name type="common">Black yeast</name>
    <name type="synonym">Pullularia pullulans</name>
    <dbReference type="NCBI Taxonomy" id="5580"/>
    <lineage>
        <taxon>Eukaryota</taxon>
        <taxon>Fungi</taxon>
        <taxon>Dikarya</taxon>
        <taxon>Ascomycota</taxon>
        <taxon>Pezizomycotina</taxon>
        <taxon>Dothideomycetes</taxon>
        <taxon>Dothideomycetidae</taxon>
        <taxon>Dothideales</taxon>
        <taxon>Saccotheciaceae</taxon>
        <taxon>Aureobasidium</taxon>
    </lineage>
</organism>
<gene>
    <name evidence="2" type="ORF">D6D01_04849</name>
</gene>
<keyword evidence="1" id="KW-0175">Coiled coil</keyword>
<sequence length="599" mass="68960">MGLLFDLGTLRLETSQLGKSSRLSHFFFSSPLTFLLCSPVLFGADCLEAAMVSTLPDANALKVVTISDNHDLILRVTEYTKKLGTSDHGHGKIKAVADFQVNRQFLIDNAESGFFRTLLTTRNFAEAGKNFIKLDEHNPSGVEVILCAIHSKDENWKSSAIGQAVTARTLQLPAENLWDVATSNDFMMMQFSHLDDWFVRWYSRNGHATPNEMLLYPCLQFHHAVAFMQVTKALVYERAYIVEFRSKNHHDKHIEPRVLPRGHLRVLLSNWLFKKVKVMMEVSCDCKEKTVYQYIKALVETKGYPIDEQNRKSINEVCKNLATFPVHFKLPESSKSCSTCNSDWEYIVSSAIDSIKKHFDGLCLDCMDHTQPQFLDEHWDYWNHLSSGRQWDRNCRVKHSQSTWYSSFSMSKPYSTMDSMKKIKDENQKLKVIHLRQESRIKQLGGEIDAITIRNDILQDNLTALNANVDQWEEYAAEETAKVKELNVYIDDMDKVLTRKKTKIGRLRSRLTRSKGVNRDLQERNDYLEEHLATKKIKSQAFKAEQKELKRSNKDLERSVRCLDGQLEEDQTEILGLLKKNVKKKSSSTCMSNSCSMPV</sequence>
<name>A0A4S9L9V9_AURPU</name>
<comment type="caution">
    <text evidence="2">The sequence shown here is derived from an EMBL/GenBank/DDBJ whole genome shotgun (WGS) entry which is preliminary data.</text>
</comment>
<feature type="coiled-coil region" evidence="1">
    <location>
        <begin position="448"/>
        <end position="475"/>
    </location>
</feature>
<proteinExistence type="predicted"/>
<dbReference type="EMBL" id="QZBD01000168">
    <property type="protein sequence ID" value="THY25828.1"/>
    <property type="molecule type" value="Genomic_DNA"/>
</dbReference>
<feature type="coiled-coil region" evidence="1">
    <location>
        <begin position="539"/>
        <end position="573"/>
    </location>
</feature>
<evidence type="ECO:0000256" key="1">
    <source>
        <dbReference type="SAM" id="Coils"/>
    </source>
</evidence>
<evidence type="ECO:0000313" key="3">
    <source>
        <dbReference type="Proteomes" id="UP000306584"/>
    </source>
</evidence>